<protein>
    <submittedName>
        <fullName evidence="4">Cinnamyl-alcohol dehydrogenase-like nucleoside diphosphate sugar epimerase</fullName>
    </submittedName>
</protein>
<dbReference type="InterPro" id="IPR001509">
    <property type="entry name" value="Epimerase_deHydtase"/>
</dbReference>
<evidence type="ECO:0000256" key="1">
    <source>
        <dbReference type="ARBA" id="ARBA00023002"/>
    </source>
</evidence>
<dbReference type="Proteomes" id="UP001067231">
    <property type="component" value="Unassembled WGS sequence"/>
</dbReference>
<dbReference type="Pfam" id="PF01370">
    <property type="entry name" value="Epimerase"/>
    <property type="match status" value="1"/>
</dbReference>
<reference evidence="4" key="1">
    <citation type="submission" date="2022-10" db="EMBL/GenBank/DDBJ databases">
        <title>Adaptive evolution leads to modifications in subtelomeric GC content in a zoonotic Cryptosporidium species.</title>
        <authorList>
            <person name="Li J."/>
            <person name="Feng Y."/>
            <person name="Xiao L."/>
        </authorList>
    </citation>
    <scope>NUCLEOTIDE SEQUENCE</scope>
    <source>
        <strain evidence="4">33844</strain>
    </source>
</reference>
<evidence type="ECO:0000256" key="2">
    <source>
        <dbReference type="ARBA" id="ARBA00023445"/>
    </source>
</evidence>
<dbReference type="CDD" id="cd05227">
    <property type="entry name" value="AR_SDR_e"/>
    <property type="match status" value="1"/>
</dbReference>
<dbReference type="EMBL" id="JAPCXC010000071">
    <property type="protein sequence ID" value="KAJ1606766.1"/>
    <property type="molecule type" value="Genomic_DNA"/>
</dbReference>
<dbReference type="PANTHER" id="PTHR10366:SF564">
    <property type="entry name" value="STEROL-4-ALPHA-CARBOXYLATE 3-DEHYDROGENASE, DECARBOXYLATING"/>
    <property type="match status" value="1"/>
</dbReference>
<dbReference type="GO" id="GO:0016616">
    <property type="term" value="F:oxidoreductase activity, acting on the CH-OH group of donors, NAD or NADP as acceptor"/>
    <property type="evidence" value="ECO:0007669"/>
    <property type="project" value="TreeGrafter"/>
</dbReference>
<dbReference type="SUPFAM" id="SSF51735">
    <property type="entry name" value="NAD(P)-binding Rossmann-fold domains"/>
    <property type="match status" value="1"/>
</dbReference>
<sequence length="445" mass="49693">MRKDQGSYQENLDANIHKKSIQSGNDGINIISDVRQNIATKQIGGAPIQAESEFHPGEGDHLNGGSLGDYFSEQNNMTDTLQNTSEYSIQGELYSCIEPIVCNKSNNNLTILVTGATGFIASHIVERLLLRGYKVRATTRTKSSPNADSLFNFRYASENLTLHEADLLNSECWGELVKGCDAVFHCASPYKMDCNDPYEIINPAIIGTKNVIHACCMCDDVKTVVLTSSIAAVVGAYKDGKVYSEIDWNDDCDPNMHPYLYSKVEAEKIAYKVVDECRKSLNLVVINPGMVIGPSYRDEINQSVQWIYNMITGKMPLTVDLQTGWVDVRDVAEIHIRLFESGNVSGRFICIEGMYTFLDISRTIRHSLPQLSPPNHSLPSFIAKVILPLFASKNERDFLKMSLGKRILLSNGRVLSHLPDYKFLPMSESVKDTCDCLLSRPEIKR</sequence>
<gene>
    <name evidence="4" type="ORF">OJ253_2619</name>
</gene>
<comment type="caution">
    <text evidence="4">The sequence shown here is derived from an EMBL/GenBank/DDBJ whole genome shotgun (WGS) entry which is preliminary data.</text>
</comment>
<accession>A0A9D5DK62</accession>
<dbReference type="PANTHER" id="PTHR10366">
    <property type="entry name" value="NAD DEPENDENT EPIMERASE/DEHYDRATASE"/>
    <property type="match status" value="1"/>
</dbReference>
<organism evidence="4">
    <name type="scientific">Cryptosporidium canis</name>
    <dbReference type="NCBI Taxonomy" id="195482"/>
    <lineage>
        <taxon>Eukaryota</taxon>
        <taxon>Sar</taxon>
        <taxon>Alveolata</taxon>
        <taxon>Apicomplexa</taxon>
        <taxon>Conoidasida</taxon>
        <taxon>Coccidia</taxon>
        <taxon>Eucoccidiorida</taxon>
        <taxon>Eimeriorina</taxon>
        <taxon>Cryptosporidiidae</taxon>
        <taxon>Cryptosporidium</taxon>
    </lineage>
</organism>
<feature type="domain" description="NAD-dependent epimerase/dehydratase" evidence="3">
    <location>
        <begin position="111"/>
        <end position="341"/>
    </location>
</feature>
<evidence type="ECO:0000313" key="4">
    <source>
        <dbReference type="EMBL" id="KAJ1606766.1"/>
    </source>
</evidence>
<dbReference type="Gene3D" id="3.40.50.720">
    <property type="entry name" value="NAD(P)-binding Rossmann-like Domain"/>
    <property type="match status" value="1"/>
</dbReference>
<keyword evidence="1" id="KW-0560">Oxidoreductase</keyword>
<dbReference type="InterPro" id="IPR036291">
    <property type="entry name" value="NAD(P)-bd_dom_sf"/>
</dbReference>
<name>A0A9D5DK62_9CRYT</name>
<dbReference type="AlphaFoldDB" id="A0A9D5DK62"/>
<proteinExistence type="inferred from homology"/>
<dbReference type="InterPro" id="IPR050425">
    <property type="entry name" value="NAD(P)_dehydrat-like"/>
</dbReference>
<comment type="similarity">
    <text evidence="2">Belongs to the NAD(P)-dependent epimerase/dehydratase family. Dihydroflavonol-4-reductase subfamily.</text>
</comment>
<evidence type="ECO:0000259" key="3">
    <source>
        <dbReference type="Pfam" id="PF01370"/>
    </source>
</evidence>
<dbReference type="FunFam" id="3.40.50.720:FF:000085">
    <property type="entry name" value="Dihydroflavonol reductase"/>
    <property type="match status" value="1"/>
</dbReference>
<dbReference type="OrthoDB" id="336148at2759"/>